<evidence type="ECO:0000313" key="3">
    <source>
        <dbReference type="Proteomes" id="UP000831692"/>
    </source>
</evidence>
<keyword evidence="1" id="KW-1133">Transmembrane helix</keyword>
<protein>
    <recommendedName>
        <fullName evidence="4">DUF916 domain-containing protein</fullName>
    </recommendedName>
</protein>
<gene>
    <name evidence="2" type="ORF">ENLAB_03330</name>
</gene>
<organism evidence="2 3">
    <name type="scientific">Enterococcus innesii</name>
    <dbReference type="NCBI Taxonomy" id="2839759"/>
    <lineage>
        <taxon>Bacteria</taxon>
        <taxon>Bacillati</taxon>
        <taxon>Bacillota</taxon>
        <taxon>Bacilli</taxon>
        <taxon>Lactobacillales</taxon>
        <taxon>Enterococcaceae</taxon>
        <taxon>Enterococcus</taxon>
    </lineage>
</organism>
<evidence type="ECO:0000256" key="1">
    <source>
        <dbReference type="SAM" id="Phobius"/>
    </source>
</evidence>
<reference evidence="2 3" key="1">
    <citation type="submission" date="2022-03" db="EMBL/GenBank/DDBJ databases">
        <title>Complete genome sequence of Enterococcus innesii DB-1.</title>
        <authorList>
            <person name="Fukuda D."/>
            <person name="Nolasco-Hipolito C."/>
        </authorList>
    </citation>
    <scope>NUCLEOTIDE SEQUENCE [LARGE SCALE GENOMIC DNA]</scope>
    <source>
        <strain evidence="2 3">DB-1</strain>
    </source>
</reference>
<keyword evidence="1" id="KW-0472">Membrane</keyword>
<sequence>MFFYTESVAAEEQISSSFDVSIQADDETSQVKDIQFTPQLNQEYRYTATVTNLENYAIEVSVFPSIAVSTRNSMTYVAETENLLNQDYDLKNYVKIQPQDGNFVDDFLQLDAKQSRDVQIIINVNKRIHGEVLGGINFSQVIGIQENKDSVDIQQVYQKVIVVRLKLNELAKGTKQTIGDFEFTITGDTTTLSYYLYNNDPLVTYAEGGTYRVINPNQEIIAEGKIESEQIVLSPYIKTLFNVPLLDGAKLMSGEYQFIRSDGNDETTTYFHYTKEEVDQFIEEAADSSNTITVQSKANLWLVIALSLVSVLLILTLVKLLKK</sequence>
<feature type="transmembrane region" description="Helical" evidence="1">
    <location>
        <begin position="300"/>
        <end position="321"/>
    </location>
</feature>
<dbReference type="EMBL" id="AP025635">
    <property type="protein sequence ID" value="BDG66769.1"/>
    <property type="molecule type" value="Genomic_DNA"/>
</dbReference>
<dbReference type="Proteomes" id="UP000831692">
    <property type="component" value="Chromosome"/>
</dbReference>
<accession>A0ABM7XP46</accession>
<keyword evidence="1" id="KW-0812">Transmembrane</keyword>
<evidence type="ECO:0000313" key="2">
    <source>
        <dbReference type="EMBL" id="BDG66769.1"/>
    </source>
</evidence>
<name>A0ABM7XP46_9ENTE</name>
<keyword evidence="3" id="KW-1185">Reference proteome</keyword>
<proteinExistence type="predicted"/>
<evidence type="ECO:0008006" key="4">
    <source>
        <dbReference type="Google" id="ProtNLM"/>
    </source>
</evidence>